<dbReference type="PANTHER" id="PTHR12335:SF4">
    <property type="entry name" value="TIPE HOMOLOG 1, ISOFORM B"/>
    <property type="match status" value="1"/>
</dbReference>
<dbReference type="GO" id="GO:0002028">
    <property type="term" value="P:regulation of sodium ion transport"/>
    <property type="evidence" value="ECO:0007669"/>
    <property type="project" value="TreeGrafter"/>
</dbReference>
<dbReference type="GO" id="GO:0017080">
    <property type="term" value="F:sodium channel regulator activity"/>
    <property type="evidence" value="ECO:0007669"/>
    <property type="project" value="TreeGrafter"/>
</dbReference>
<feature type="transmembrane region" description="Helical" evidence="2">
    <location>
        <begin position="205"/>
        <end position="224"/>
    </location>
</feature>
<dbReference type="FunCoup" id="A0A6J1X8J4">
    <property type="interactions" value="92"/>
</dbReference>
<sequence>MLQQCACLNSLDRIFRTRHTSWGDAVLEKMKGGSSERLVVRPSRRRGETRAKLTRYITVTLAALLGGGGSALLFLVPLYADPALSALAADFDPVPAECVTERRDDRLGLDNCTWASCREGCTSDAYKCIQLHVKYKAYSEDWRPAVLFVNIKGCGYPPTVDCENFTTSYGYVGAKYPCYWSRADTSVVVPRWSRGEQVATVTRTLALPLFLSGCAGIGLCALHCECRPRRRRRPPRRPPRLPTLSPDDTSVYRLA</sequence>
<dbReference type="PANTHER" id="PTHR12335">
    <property type="entry name" value="TIPE PROTEIN TEMPERATURE-INDUCED PARALYTIC E"/>
    <property type="match status" value="1"/>
</dbReference>
<keyword evidence="2" id="KW-1133">Transmembrane helix</keyword>
<keyword evidence="3" id="KW-1185">Reference proteome</keyword>
<reference evidence="4" key="1">
    <citation type="submission" date="2025-08" db="UniProtKB">
        <authorList>
            <consortium name="RefSeq"/>
        </authorList>
    </citation>
    <scope>IDENTIFICATION</scope>
    <source>
        <tissue evidence="4">Whole larvae</tissue>
    </source>
</reference>
<dbReference type="Proteomes" id="UP001652740">
    <property type="component" value="Unplaced"/>
</dbReference>
<dbReference type="AlphaFoldDB" id="A0A6J1X8J4"/>
<keyword evidence="2" id="KW-0472">Membrane</keyword>
<gene>
    <name evidence="4" type="primary">LOC113522292</name>
</gene>
<dbReference type="InParanoid" id="A0A6J1X8J4"/>
<organism evidence="3 4">
    <name type="scientific">Galleria mellonella</name>
    <name type="common">Greater wax moth</name>
    <dbReference type="NCBI Taxonomy" id="7137"/>
    <lineage>
        <taxon>Eukaryota</taxon>
        <taxon>Metazoa</taxon>
        <taxon>Ecdysozoa</taxon>
        <taxon>Arthropoda</taxon>
        <taxon>Hexapoda</taxon>
        <taxon>Insecta</taxon>
        <taxon>Pterygota</taxon>
        <taxon>Neoptera</taxon>
        <taxon>Endopterygota</taxon>
        <taxon>Lepidoptera</taxon>
        <taxon>Glossata</taxon>
        <taxon>Ditrysia</taxon>
        <taxon>Pyraloidea</taxon>
        <taxon>Pyralidae</taxon>
        <taxon>Galleriinae</taxon>
        <taxon>Galleria</taxon>
    </lineage>
</organism>
<dbReference type="KEGG" id="gmw:113522292"/>
<dbReference type="RefSeq" id="XP_026763776.2">
    <property type="nucleotide sequence ID" value="XM_026907975.3"/>
</dbReference>
<evidence type="ECO:0000256" key="2">
    <source>
        <dbReference type="SAM" id="Phobius"/>
    </source>
</evidence>
<evidence type="ECO:0000313" key="3">
    <source>
        <dbReference type="Proteomes" id="UP001652740"/>
    </source>
</evidence>
<proteinExistence type="predicted"/>
<dbReference type="GeneID" id="113522292"/>
<protein>
    <submittedName>
        <fullName evidence="4">Protein tipE</fullName>
    </submittedName>
</protein>
<dbReference type="InterPro" id="IPR031578">
    <property type="entry name" value="TipE"/>
</dbReference>
<feature type="transmembrane region" description="Helical" evidence="2">
    <location>
        <begin position="53"/>
        <end position="80"/>
    </location>
</feature>
<dbReference type="GO" id="GO:0005886">
    <property type="term" value="C:plasma membrane"/>
    <property type="evidence" value="ECO:0007669"/>
    <property type="project" value="TreeGrafter"/>
</dbReference>
<accession>A0A6J1X8J4</accession>
<evidence type="ECO:0000256" key="1">
    <source>
        <dbReference type="SAM" id="MobiDB-lite"/>
    </source>
</evidence>
<keyword evidence="2" id="KW-0812">Transmembrane</keyword>
<name>A0A6J1X8J4_GALME</name>
<feature type="region of interest" description="Disordered" evidence="1">
    <location>
        <begin position="230"/>
        <end position="255"/>
    </location>
</feature>
<dbReference type="Pfam" id="PF16972">
    <property type="entry name" value="TipE"/>
    <property type="match status" value="2"/>
</dbReference>
<evidence type="ECO:0000313" key="4">
    <source>
        <dbReference type="RefSeq" id="XP_026763776.2"/>
    </source>
</evidence>
<feature type="compositionally biased region" description="Basic residues" evidence="1">
    <location>
        <begin position="230"/>
        <end position="239"/>
    </location>
</feature>